<sequence length="173" mass="18625">MFARLLRRARSALATWPTARGWVLATLLGAAALALELSIGLAGGFLRPAPGDWSILPGTLLLALFVPAIGEELVFRGVLTPGREEQPALWRAILPSTLLFVLWHVLEALTFMPDAAVIFLRPDFLATTAVLGLTCGVLRHRTGSLWPAVALHWVEVAGWQVWFGGGEIAKALG</sequence>
<dbReference type="GO" id="GO:0006508">
    <property type="term" value="P:proteolysis"/>
    <property type="evidence" value="ECO:0007669"/>
    <property type="project" value="UniProtKB-KW"/>
</dbReference>
<feature type="transmembrane region" description="Helical" evidence="1">
    <location>
        <begin position="118"/>
        <end position="138"/>
    </location>
</feature>
<gene>
    <name evidence="3" type="ORF">CSW64_01470</name>
</gene>
<keyword evidence="4" id="KW-1185">Reference proteome</keyword>
<proteinExistence type="predicted"/>
<feature type="transmembrane region" description="Helical" evidence="1">
    <location>
        <begin position="21"/>
        <end position="43"/>
    </location>
</feature>
<evidence type="ECO:0000259" key="2">
    <source>
        <dbReference type="Pfam" id="PF02517"/>
    </source>
</evidence>
<dbReference type="GO" id="GO:0008237">
    <property type="term" value="F:metallopeptidase activity"/>
    <property type="evidence" value="ECO:0007669"/>
    <property type="project" value="UniProtKB-KW"/>
</dbReference>
<protein>
    <submittedName>
        <fullName evidence="3">CPBP family intramembrane metalloprotease</fullName>
    </submittedName>
</protein>
<accession>A0A2D2AT45</accession>
<evidence type="ECO:0000313" key="3">
    <source>
        <dbReference type="EMBL" id="ATQ41171.1"/>
    </source>
</evidence>
<dbReference type="GO" id="GO:0080120">
    <property type="term" value="P:CAAX-box protein maturation"/>
    <property type="evidence" value="ECO:0007669"/>
    <property type="project" value="UniProtKB-ARBA"/>
</dbReference>
<organism evidence="3 4">
    <name type="scientific">Caulobacter mirabilis</name>
    <dbReference type="NCBI Taxonomy" id="69666"/>
    <lineage>
        <taxon>Bacteria</taxon>
        <taxon>Pseudomonadati</taxon>
        <taxon>Pseudomonadota</taxon>
        <taxon>Alphaproteobacteria</taxon>
        <taxon>Caulobacterales</taxon>
        <taxon>Caulobacteraceae</taxon>
        <taxon>Caulobacter</taxon>
    </lineage>
</organism>
<dbReference type="InterPro" id="IPR003675">
    <property type="entry name" value="Rce1/LyrA-like_dom"/>
</dbReference>
<evidence type="ECO:0000256" key="1">
    <source>
        <dbReference type="SAM" id="Phobius"/>
    </source>
</evidence>
<name>A0A2D2AT45_9CAUL</name>
<dbReference type="AlphaFoldDB" id="A0A2D2AT45"/>
<dbReference type="RefSeq" id="WP_099620428.1">
    <property type="nucleotide sequence ID" value="NZ_CP024201.1"/>
</dbReference>
<keyword evidence="1" id="KW-0812">Transmembrane</keyword>
<reference evidence="3 4" key="1">
    <citation type="submission" date="2017-10" db="EMBL/GenBank/DDBJ databases">
        <title>Genome sequence of Caulobacter mirabilis FWC38.</title>
        <authorList>
            <person name="Fiebig A."/>
            <person name="Crosson S."/>
        </authorList>
    </citation>
    <scope>NUCLEOTIDE SEQUENCE [LARGE SCALE GENOMIC DNA]</scope>
    <source>
        <strain evidence="3 4">FWC 38</strain>
    </source>
</reference>
<dbReference type="Proteomes" id="UP000228945">
    <property type="component" value="Chromosome"/>
</dbReference>
<keyword evidence="3" id="KW-0378">Hydrolase</keyword>
<dbReference type="OrthoDB" id="193898at2"/>
<dbReference type="KEGG" id="cmb:CSW64_01470"/>
<evidence type="ECO:0000313" key="4">
    <source>
        <dbReference type="Proteomes" id="UP000228945"/>
    </source>
</evidence>
<keyword evidence="3" id="KW-0482">Metalloprotease</keyword>
<keyword evidence="1" id="KW-1133">Transmembrane helix</keyword>
<feature type="transmembrane region" description="Helical" evidence="1">
    <location>
        <begin position="55"/>
        <end position="76"/>
    </location>
</feature>
<feature type="domain" description="CAAX prenyl protease 2/Lysostaphin resistance protein A-like" evidence="2">
    <location>
        <begin position="58"/>
        <end position="154"/>
    </location>
</feature>
<keyword evidence="1" id="KW-0472">Membrane</keyword>
<feature type="transmembrane region" description="Helical" evidence="1">
    <location>
        <begin position="88"/>
        <end position="106"/>
    </location>
</feature>
<keyword evidence="3" id="KW-0645">Protease</keyword>
<dbReference type="GO" id="GO:0004175">
    <property type="term" value="F:endopeptidase activity"/>
    <property type="evidence" value="ECO:0007669"/>
    <property type="project" value="UniProtKB-ARBA"/>
</dbReference>
<dbReference type="Pfam" id="PF02517">
    <property type="entry name" value="Rce1-like"/>
    <property type="match status" value="1"/>
</dbReference>
<dbReference type="EMBL" id="CP024201">
    <property type="protein sequence ID" value="ATQ41171.1"/>
    <property type="molecule type" value="Genomic_DNA"/>
</dbReference>